<dbReference type="SMART" id="SM00388">
    <property type="entry name" value="HisKA"/>
    <property type="match status" value="1"/>
</dbReference>
<feature type="transmembrane region" description="Helical" evidence="17">
    <location>
        <begin position="12"/>
        <end position="32"/>
    </location>
</feature>
<comment type="caution">
    <text evidence="22">The sequence shown here is derived from an EMBL/GenBank/DDBJ whole genome shotgun (WGS) entry which is preliminary data.</text>
</comment>
<dbReference type="EMBL" id="QAON01000006">
    <property type="protein sequence ID" value="PTQ89550.1"/>
    <property type="molecule type" value="Genomic_DNA"/>
</dbReference>
<keyword evidence="4" id="KW-1003">Cell membrane</keyword>
<accession>A0A2T5IZQ2</accession>
<dbReference type="AlphaFoldDB" id="A0A2T5IZQ2"/>
<feature type="domain" description="Histidine kinase" evidence="18">
    <location>
        <begin position="279"/>
        <end position="500"/>
    </location>
</feature>
<dbReference type="SMART" id="SM00073">
    <property type="entry name" value="HPT"/>
    <property type="match status" value="1"/>
</dbReference>
<dbReference type="InterPro" id="IPR036097">
    <property type="entry name" value="HisK_dim/P_sf"/>
</dbReference>
<evidence type="ECO:0000256" key="14">
    <source>
        <dbReference type="PROSITE-ProRule" id="PRU00110"/>
    </source>
</evidence>
<dbReference type="RefSeq" id="WP_107865511.1">
    <property type="nucleotide sequence ID" value="NZ_QAON01000006.1"/>
</dbReference>
<reference evidence="22 23" key="1">
    <citation type="submission" date="2018-04" db="EMBL/GenBank/DDBJ databases">
        <title>Genomic Encyclopedia of Archaeal and Bacterial Type Strains, Phase II (KMG-II): from individual species to whole genera.</title>
        <authorList>
            <person name="Goeker M."/>
        </authorList>
    </citation>
    <scope>NUCLEOTIDE SEQUENCE [LARGE SCALE GENOMIC DNA]</scope>
    <source>
        <strain evidence="22 23">DSM 5822</strain>
    </source>
</reference>
<feature type="domain" description="HPt" evidence="21">
    <location>
        <begin position="804"/>
        <end position="905"/>
    </location>
</feature>
<dbReference type="GO" id="GO:0005524">
    <property type="term" value="F:ATP binding"/>
    <property type="evidence" value="ECO:0007669"/>
    <property type="project" value="UniProtKB-KW"/>
</dbReference>
<dbReference type="CDD" id="cd17546">
    <property type="entry name" value="REC_hyHK_CKI1_RcsC-like"/>
    <property type="match status" value="1"/>
</dbReference>
<evidence type="ECO:0000313" key="23">
    <source>
        <dbReference type="Proteomes" id="UP000244223"/>
    </source>
</evidence>
<dbReference type="PANTHER" id="PTHR45339:SF1">
    <property type="entry name" value="HYBRID SIGNAL TRANSDUCTION HISTIDINE KINASE J"/>
    <property type="match status" value="1"/>
</dbReference>
<evidence type="ECO:0000256" key="8">
    <source>
        <dbReference type="ARBA" id="ARBA00022741"/>
    </source>
</evidence>
<protein>
    <recommendedName>
        <fullName evidence="3">histidine kinase</fullName>
        <ecNumber evidence="3">2.7.13.3</ecNumber>
    </recommendedName>
</protein>
<dbReference type="InterPro" id="IPR003660">
    <property type="entry name" value="HAMP_dom"/>
</dbReference>
<dbReference type="GO" id="GO:0000155">
    <property type="term" value="F:phosphorelay sensor kinase activity"/>
    <property type="evidence" value="ECO:0007669"/>
    <property type="project" value="InterPro"/>
</dbReference>
<name>A0A2T5IZQ2_9GAMM</name>
<keyword evidence="12" id="KW-0902">Two-component regulatory system</keyword>
<dbReference type="InterPro" id="IPR005467">
    <property type="entry name" value="His_kinase_dom"/>
</dbReference>
<dbReference type="Pfam" id="PF00072">
    <property type="entry name" value="Response_reg"/>
    <property type="match status" value="1"/>
</dbReference>
<dbReference type="InterPro" id="IPR008207">
    <property type="entry name" value="Sig_transdc_His_kin_Hpt_dom"/>
</dbReference>
<dbReference type="InterPro" id="IPR036641">
    <property type="entry name" value="HPT_dom_sf"/>
</dbReference>
<feature type="modified residue" description="Phosphohistidine" evidence="14">
    <location>
        <position position="843"/>
    </location>
</feature>
<keyword evidence="23" id="KW-1185">Reference proteome</keyword>
<evidence type="ECO:0000259" key="21">
    <source>
        <dbReference type="PROSITE" id="PS50894"/>
    </source>
</evidence>
<feature type="transmembrane region" description="Helical" evidence="17">
    <location>
        <begin position="156"/>
        <end position="179"/>
    </location>
</feature>
<feature type="domain" description="Response regulatory" evidence="19">
    <location>
        <begin position="515"/>
        <end position="627"/>
    </location>
</feature>
<comment type="subcellular location">
    <subcellularLocation>
        <location evidence="2">Cell membrane</location>
        <topology evidence="2">Multi-pass membrane protein</topology>
    </subcellularLocation>
</comment>
<dbReference type="InterPro" id="IPR011006">
    <property type="entry name" value="CheY-like_superfamily"/>
</dbReference>
<evidence type="ECO:0000256" key="1">
    <source>
        <dbReference type="ARBA" id="ARBA00000085"/>
    </source>
</evidence>
<evidence type="ECO:0000256" key="16">
    <source>
        <dbReference type="SAM" id="Coils"/>
    </source>
</evidence>
<evidence type="ECO:0000256" key="6">
    <source>
        <dbReference type="ARBA" id="ARBA00022679"/>
    </source>
</evidence>
<keyword evidence="11 17" id="KW-1133">Transmembrane helix</keyword>
<evidence type="ECO:0000256" key="7">
    <source>
        <dbReference type="ARBA" id="ARBA00022692"/>
    </source>
</evidence>
<organism evidence="22 23">
    <name type="scientific">Agitococcus lubricus</name>
    <dbReference type="NCBI Taxonomy" id="1077255"/>
    <lineage>
        <taxon>Bacteria</taxon>
        <taxon>Pseudomonadati</taxon>
        <taxon>Pseudomonadota</taxon>
        <taxon>Gammaproteobacteria</taxon>
        <taxon>Moraxellales</taxon>
        <taxon>Moraxellaceae</taxon>
        <taxon>Agitococcus</taxon>
    </lineage>
</organism>
<evidence type="ECO:0000256" key="12">
    <source>
        <dbReference type="ARBA" id="ARBA00023012"/>
    </source>
</evidence>
<comment type="catalytic activity">
    <reaction evidence="1">
        <text>ATP + protein L-histidine = ADP + protein N-phospho-L-histidine.</text>
        <dbReference type="EC" id="2.7.13.3"/>
    </reaction>
</comment>
<dbReference type="Proteomes" id="UP000244223">
    <property type="component" value="Unassembled WGS sequence"/>
</dbReference>
<keyword evidence="5 15" id="KW-0597">Phosphoprotein</keyword>
<dbReference type="CDD" id="cd00082">
    <property type="entry name" value="HisKA"/>
    <property type="match status" value="1"/>
</dbReference>
<dbReference type="FunFam" id="1.10.287.130:FF:000003">
    <property type="entry name" value="Histidine kinase"/>
    <property type="match status" value="1"/>
</dbReference>
<keyword evidence="13 17" id="KW-0472">Membrane</keyword>
<keyword evidence="16" id="KW-0175">Coiled coil</keyword>
<keyword evidence="6" id="KW-0808">Transferase</keyword>
<feature type="domain" description="HAMP" evidence="20">
    <location>
        <begin position="180"/>
        <end position="232"/>
    </location>
</feature>
<dbReference type="PROSITE" id="PS50894">
    <property type="entry name" value="HPT"/>
    <property type="match status" value="1"/>
</dbReference>
<evidence type="ECO:0000259" key="18">
    <source>
        <dbReference type="PROSITE" id="PS50109"/>
    </source>
</evidence>
<keyword evidence="10" id="KW-0067">ATP-binding</keyword>
<evidence type="ECO:0000259" key="19">
    <source>
        <dbReference type="PROSITE" id="PS50110"/>
    </source>
</evidence>
<dbReference type="OrthoDB" id="3436at2"/>
<dbReference type="SUPFAM" id="SSF47226">
    <property type="entry name" value="Histidine-containing phosphotransfer domain, HPT domain"/>
    <property type="match status" value="1"/>
</dbReference>
<dbReference type="GO" id="GO:0005886">
    <property type="term" value="C:plasma membrane"/>
    <property type="evidence" value="ECO:0007669"/>
    <property type="project" value="UniProtKB-SubCell"/>
</dbReference>
<dbReference type="SUPFAM" id="SSF52172">
    <property type="entry name" value="CheY-like"/>
    <property type="match status" value="2"/>
</dbReference>
<keyword evidence="7 17" id="KW-0812">Transmembrane</keyword>
<dbReference type="PROSITE" id="PS50109">
    <property type="entry name" value="HIS_KIN"/>
    <property type="match status" value="1"/>
</dbReference>
<dbReference type="Gene3D" id="3.40.50.2300">
    <property type="match status" value="2"/>
</dbReference>
<comment type="caution">
    <text evidence="15">Lacks conserved residue(s) required for the propagation of feature annotation.</text>
</comment>
<dbReference type="EC" id="2.7.13.3" evidence="3"/>
<dbReference type="Gene3D" id="1.20.120.160">
    <property type="entry name" value="HPT domain"/>
    <property type="match status" value="1"/>
</dbReference>
<evidence type="ECO:0000313" key="22">
    <source>
        <dbReference type="EMBL" id="PTQ89550.1"/>
    </source>
</evidence>
<dbReference type="Gene3D" id="1.10.287.130">
    <property type="match status" value="1"/>
</dbReference>
<feature type="coiled-coil region" evidence="16">
    <location>
        <begin position="224"/>
        <end position="258"/>
    </location>
</feature>
<dbReference type="SUPFAM" id="SSF47384">
    <property type="entry name" value="Homodimeric domain of signal transducing histidine kinase"/>
    <property type="match status" value="1"/>
</dbReference>
<dbReference type="InterPro" id="IPR001789">
    <property type="entry name" value="Sig_transdc_resp-reg_receiver"/>
</dbReference>
<gene>
    <name evidence="22" type="ORF">C8N29_10681</name>
</gene>
<evidence type="ECO:0000256" key="5">
    <source>
        <dbReference type="ARBA" id="ARBA00022553"/>
    </source>
</evidence>
<dbReference type="Pfam" id="PF02518">
    <property type="entry name" value="HATPase_c"/>
    <property type="match status" value="1"/>
</dbReference>
<keyword evidence="8" id="KW-0547">Nucleotide-binding</keyword>
<proteinExistence type="predicted"/>
<evidence type="ECO:0000256" key="17">
    <source>
        <dbReference type="SAM" id="Phobius"/>
    </source>
</evidence>
<evidence type="ECO:0000256" key="9">
    <source>
        <dbReference type="ARBA" id="ARBA00022777"/>
    </source>
</evidence>
<evidence type="ECO:0000256" key="4">
    <source>
        <dbReference type="ARBA" id="ARBA00022475"/>
    </source>
</evidence>
<keyword evidence="9 22" id="KW-0418">Kinase</keyword>
<dbReference type="PRINTS" id="PR00344">
    <property type="entry name" value="BCTRLSENSOR"/>
</dbReference>
<dbReference type="InterPro" id="IPR003661">
    <property type="entry name" value="HisK_dim/P_dom"/>
</dbReference>
<evidence type="ECO:0000256" key="2">
    <source>
        <dbReference type="ARBA" id="ARBA00004651"/>
    </source>
</evidence>
<dbReference type="InterPro" id="IPR004358">
    <property type="entry name" value="Sig_transdc_His_kin-like_C"/>
</dbReference>
<dbReference type="SUPFAM" id="SSF55874">
    <property type="entry name" value="ATPase domain of HSP90 chaperone/DNA topoisomerase II/histidine kinase"/>
    <property type="match status" value="1"/>
</dbReference>
<dbReference type="Pfam" id="PF00512">
    <property type="entry name" value="HisKA"/>
    <property type="match status" value="1"/>
</dbReference>
<dbReference type="FunFam" id="3.30.565.10:FF:000010">
    <property type="entry name" value="Sensor histidine kinase RcsC"/>
    <property type="match status" value="1"/>
</dbReference>
<dbReference type="Gene3D" id="3.30.565.10">
    <property type="entry name" value="Histidine kinase-like ATPase, C-terminal domain"/>
    <property type="match status" value="1"/>
</dbReference>
<dbReference type="Pfam" id="PF01627">
    <property type="entry name" value="Hpt"/>
    <property type="match status" value="1"/>
</dbReference>
<dbReference type="SMART" id="SM00387">
    <property type="entry name" value="HATPase_c"/>
    <property type="match status" value="1"/>
</dbReference>
<dbReference type="PROSITE" id="PS50110">
    <property type="entry name" value="RESPONSE_REGULATORY"/>
    <property type="match status" value="2"/>
</dbReference>
<evidence type="ECO:0000256" key="11">
    <source>
        <dbReference type="ARBA" id="ARBA00022989"/>
    </source>
</evidence>
<dbReference type="InterPro" id="IPR003594">
    <property type="entry name" value="HATPase_dom"/>
</dbReference>
<dbReference type="SMART" id="SM00448">
    <property type="entry name" value="REC"/>
    <property type="match status" value="2"/>
</dbReference>
<evidence type="ECO:0000256" key="3">
    <source>
        <dbReference type="ARBA" id="ARBA00012438"/>
    </source>
</evidence>
<feature type="domain" description="Response regulatory" evidence="19">
    <location>
        <begin position="649"/>
        <end position="766"/>
    </location>
</feature>
<dbReference type="PANTHER" id="PTHR45339">
    <property type="entry name" value="HYBRID SIGNAL TRANSDUCTION HISTIDINE KINASE J"/>
    <property type="match status" value="1"/>
</dbReference>
<evidence type="ECO:0000259" key="20">
    <source>
        <dbReference type="PROSITE" id="PS50885"/>
    </source>
</evidence>
<dbReference type="PROSITE" id="PS50885">
    <property type="entry name" value="HAMP"/>
    <property type="match status" value="1"/>
</dbReference>
<dbReference type="CDD" id="cd16922">
    <property type="entry name" value="HATPase_EvgS-ArcB-TorS-like"/>
    <property type="match status" value="1"/>
</dbReference>
<evidence type="ECO:0000256" key="13">
    <source>
        <dbReference type="ARBA" id="ARBA00023136"/>
    </source>
</evidence>
<evidence type="ECO:0000256" key="10">
    <source>
        <dbReference type="ARBA" id="ARBA00022840"/>
    </source>
</evidence>
<dbReference type="InterPro" id="IPR036890">
    <property type="entry name" value="HATPase_C_sf"/>
</dbReference>
<feature type="modified residue" description="4-aspartylphosphate" evidence="15">
    <location>
        <position position="698"/>
    </location>
</feature>
<evidence type="ECO:0000256" key="15">
    <source>
        <dbReference type="PROSITE-ProRule" id="PRU00169"/>
    </source>
</evidence>
<sequence>MKTVSLHSRLLLASMIPTALFMVIFSIIVVSFRFQDIDSLKTETGAILLGRYSVELNQISENQWATLLQHALEEPNLRSISLVNHQGQMIHHAGPQLSYPLANIQLPNNQKSSDYNHIQQGATDIFIKATNQHIQQPLWLLIELNPNYFTIARYEALIGVTITAFGLITILMLLISGGIRRWLEPIKRISQQIKSIDSQSLHKRINSKSVGDLALLEEVLNDFLQVMEKEHEELKHSIEQANADLNESLETMEVQNIELRMARNEAIEGNRVKSAFLANISHELRTPLNSINGFTQVLLKMQLASKQRDCVETIQKSSNNLLAIINDVLDFSKIEAGKFSLDKQPLLLEEVIFDVLESLSPQAEQKGLEQIAFIYDDVPKKVMGDALRLKQVLTNLVSNAIKFTPSGEVVVRVMLEDTRPTHHLIRISITDTGIGLSEAAKNDLFKAFQQGNPSVSRQFGGTGLGLAISKNIVKLMEGEISFETQQEKGSTFWFTFKAGLCQDDSAHLINLKDKKVLTLESHEKNAQLLKASLYAAHADMRVVSEWPELIEALTDSYDVVILNGKLLNTETLPYLQRIRQRFSGFIIMFTGITDHNLEEAELQQLQIHSLTKPIRPRNLLSLLAHGFLTAKLNPQPSNTSLPRLIPDLHILAVDDHPLNLKLVCTLLNDLGIKVSAAENGQQAVEMAKKEHFDLIFMDIQMPDMSGLEATKLIRQQEQDGQHVPIIALTAHALADEKENMLAQGMNDYLTKPLQENQLIYMIENWTGKLLRSNTTQTQISLQKKHVPTLALVDKQECIKLAAGKIDLAQDMLNMLLKGLDSQRERLIKSYQEHNLPALLAHTHYLHGATRYCGVPRLRTSTQALETHLKMALKQDTLATIPEVVRQHLEHLLTVIDELIDWRDSHDANFILHTTVS</sequence>